<dbReference type="AlphaFoldDB" id="A0AAD6Y004"/>
<dbReference type="SUPFAM" id="SSF81383">
    <property type="entry name" value="F-box domain"/>
    <property type="match status" value="1"/>
</dbReference>
<organism evidence="3 4">
    <name type="scientific">Mycena belliarum</name>
    <dbReference type="NCBI Taxonomy" id="1033014"/>
    <lineage>
        <taxon>Eukaryota</taxon>
        <taxon>Fungi</taxon>
        <taxon>Dikarya</taxon>
        <taxon>Basidiomycota</taxon>
        <taxon>Agaricomycotina</taxon>
        <taxon>Agaricomycetes</taxon>
        <taxon>Agaricomycetidae</taxon>
        <taxon>Agaricales</taxon>
        <taxon>Marasmiineae</taxon>
        <taxon>Mycenaceae</taxon>
        <taxon>Mycena</taxon>
    </lineage>
</organism>
<evidence type="ECO:0000313" key="4">
    <source>
        <dbReference type="Proteomes" id="UP001222325"/>
    </source>
</evidence>
<evidence type="ECO:0000313" key="3">
    <source>
        <dbReference type="EMBL" id="KAJ7104156.1"/>
    </source>
</evidence>
<dbReference type="EMBL" id="JARJCN010000001">
    <property type="protein sequence ID" value="KAJ7104156.1"/>
    <property type="molecule type" value="Genomic_DNA"/>
</dbReference>
<accession>A0AAD6Y004</accession>
<feature type="domain" description="F-box" evidence="2">
    <location>
        <begin position="72"/>
        <end position="121"/>
    </location>
</feature>
<dbReference type="PROSITE" id="PS50181">
    <property type="entry name" value="FBOX"/>
    <property type="match status" value="1"/>
</dbReference>
<dbReference type="Pfam" id="PF00646">
    <property type="entry name" value="F-box"/>
    <property type="match status" value="1"/>
</dbReference>
<sequence>MSRRSARLKDVSNEVTEDVVMGSDEEDFEYSIQEEEPDELEFVPQKKRRKVATMPNEQDQKFKKVRGRRGVLSSLKEFPLDVLFEIFGHLNPLDLLNLSRTTKEIRGILMTRSAAFVWKESRTHVPGLPNLPPDLSEPQYANLAFDSHCHKCFTSPVQTVIWSARTRMCKKCAEATFEGPDQVLYTTELDATLIELVHSYEVTQSRRNRWNRTRLYSTDHATKLREQCDEFVVGGILQRNDPKFLEWKQQKLVEAKQLNHVEVYATWTANRLGDRSHELEEARRLRREAIETRLSAVGWEDELPFHKFTLANHKLVRQPKELTDRIWKNIEVPLVEFLAGLKKERLRKERQKIIKDRRLRAVQAYNKFRENLGPDALLPPKVEVIGSEPFRTVIEDTSVYPEEKVTEESFAGAMLQVPQFSEDWKRRKDAELLQIMKKACPDCVAADLQLATTFFACNLSHTAEPFGYPRILVTAAATTLRYHNIYWDQAGDQDQPVKLCLAEDFWNANQVIRFNVHAHENAKSVVLACGLDPEVTTADEMDEINPLLECLHCAHGISGRLLMRWKQAVAHSCGDTKWKCSTREEELVVQELEKQNFNKHMEMYHWQGMLLCKSCDLPKMAYQALKLHMATVHSVDTISLNDCKFHIDTNISSLHPKPLRLAPPVIIVEEAGAKEAGVSVSV</sequence>
<evidence type="ECO:0000259" key="2">
    <source>
        <dbReference type="PROSITE" id="PS50181"/>
    </source>
</evidence>
<dbReference type="Proteomes" id="UP001222325">
    <property type="component" value="Unassembled WGS sequence"/>
</dbReference>
<protein>
    <recommendedName>
        <fullName evidence="2">F-box domain-containing protein</fullName>
    </recommendedName>
</protein>
<comment type="caution">
    <text evidence="3">The sequence shown here is derived from an EMBL/GenBank/DDBJ whole genome shotgun (WGS) entry which is preliminary data.</text>
</comment>
<keyword evidence="4" id="KW-1185">Reference proteome</keyword>
<gene>
    <name evidence="3" type="ORF">B0H15DRAFT_11779</name>
</gene>
<name>A0AAD6Y004_9AGAR</name>
<dbReference type="InterPro" id="IPR036047">
    <property type="entry name" value="F-box-like_dom_sf"/>
</dbReference>
<reference evidence="3" key="1">
    <citation type="submission" date="2023-03" db="EMBL/GenBank/DDBJ databases">
        <title>Massive genome expansion in bonnet fungi (Mycena s.s.) driven by repeated elements and novel gene families across ecological guilds.</title>
        <authorList>
            <consortium name="Lawrence Berkeley National Laboratory"/>
            <person name="Harder C.B."/>
            <person name="Miyauchi S."/>
            <person name="Viragh M."/>
            <person name="Kuo A."/>
            <person name="Thoen E."/>
            <person name="Andreopoulos B."/>
            <person name="Lu D."/>
            <person name="Skrede I."/>
            <person name="Drula E."/>
            <person name="Henrissat B."/>
            <person name="Morin E."/>
            <person name="Kohler A."/>
            <person name="Barry K."/>
            <person name="LaButti K."/>
            <person name="Morin E."/>
            <person name="Salamov A."/>
            <person name="Lipzen A."/>
            <person name="Mereny Z."/>
            <person name="Hegedus B."/>
            <person name="Baldrian P."/>
            <person name="Stursova M."/>
            <person name="Weitz H."/>
            <person name="Taylor A."/>
            <person name="Grigoriev I.V."/>
            <person name="Nagy L.G."/>
            <person name="Martin F."/>
            <person name="Kauserud H."/>
        </authorList>
    </citation>
    <scope>NUCLEOTIDE SEQUENCE</scope>
    <source>
        <strain evidence="3">CBHHK173m</strain>
    </source>
</reference>
<proteinExistence type="predicted"/>
<dbReference type="InterPro" id="IPR001810">
    <property type="entry name" value="F-box_dom"/>
</dbReference>
<evidence type="ECO:0000256" key="1">
    <source>
        <dbReference type="SAM" id="MobiDB-lite"/>
    </source>
</evidence>
<feature type="region of interest" description="Disordered" evidence="1">
    <location>
        <begin position="39"/>
        <end position="60"/>
    </location>
</feature>